<evidence type="ECO:0000313" key="3">
    <source>
        <dbReference type="EMBL" id="MCT2583557.1"/>
    </source>
</evidence>
<dbReference type="Proteomes" id="UP001156441">
    <property type="component" value="Unassembled WGS sequence"/>
</dbReference>
<proteinExistence type="predicted"/>
<dbReference type="InterPro" id="IPR049082">
    <property type="entry name" value="T7SS_signal"/>
</dbReference>
<gene>
    <name evidence="3" type="ORF">JT362_10555</name>
</gene>
<feature type="region of interest" description="Disordered" evidence="1">
    <location>
        <begin position="121"/>
        <end position="157"/>
    </location>
</feature>
<evidence type="ECO:0000256" key="1">
    <source>
        <dbReference type="SAM" id="MobiDB-lite"/>
    </source>
</evidence>
<reference evidence="3 4" key="1">
    <citation type="submission" date="2021-02" db="EMBL/GenBank/DDBJ databases">
        <title>Actinophytocola xerophila sp. nov., isolated from soil of cotton cropping field.</title>
        <authorList>
            <person name="Huang R."/>
            <person name="Chen X."/>
            <person name="Ge X."/>
            <person name="Liu W."/>
        </authorList>
    </citation>
    <scope>NUCLEOTIDE SEQUENCE [LARGE SCALE GENOMIC DNA]</scope>
    <source>
        <strain evidence="3 4">S1-96</strain>
    </source>
</reference>
<name>A0ABT2J6S0_9PSEU</name>
<feature type="domain" description="Putative T7SS secretion signal" evidence="2">
    <location>
        <begin position="3"/>
        <end position="184"/>
    </location>
</feature>
<dbReference type="RefSeq" id="WP_260190924.1">
    <property type="nucleotide sequence ID" value="NZ_JAFFZE010000009.1"/>
</dbReference>
<keyword evidence="4" id="KW-1185">Reference proteome</keyword>
<sequence>MAELGQTEDPKELIPGEPSKVTDAADALRTKADTMDGVAQDLGNVRIPDWEGPASSEFWDKFTPEKANWELARDAMRSAAGTLDSHSSTLTWAQGQAAEAIDLWNDGVAATNQAIRDFEADGGSFNPGTDPNAFPGTPSGPQPIGGRFTDPGAAKRQQAKDILDRAREQLKTAGDTNAEAIDKQGGKGDNVPSWLSGPAQFVQKNGPQKVAVDIKATESWLEKAERQQGEGNRFARYGQWGEQFQKKQGPGVNVTLVGGKAEVSLWGADAKGATQIGDVTLAGQAGIKVLGAEASASAGISQDGITGQAKAGAYLAQASAEGSAHYGIAEVGGSAQGMVGAEAGVKGSIGMDGVNVGAEAFAGARATGEIHGDVGGVGAGLTGEAWAGAGAEASATFGKNEDGKWTIGAEAGVGLGVGAKLGFEITVDPDEVTDTLGDAANAVGDVASDVGSALNPFD</sequence>
<accession>A0ABT2J6S0</accession>
<dbReference type="Pfam" id="PF21725">
    <property type="entry name" value="T7SS_signal"/>
    <property type="match status" value="1"/>
</dbReference>
<dbReference type="EMBL" id="JAFFZE010000009">
    <property type="protein sequence ID" value="MCT2583557.1"/>
    <property type="molecule type" value="Genomic_DNA"/>
</dbReference>
<organism evidence="3 4">
    <name type="scientific">Actinophytocola gossypii</name>
    <dbReference type="NCBI Taxonomy" id="2812003"/>
    <lineage>
        <taxon>Bacteria</taxon>
        <taxon>Bacillati</taxon>
        <taxon>Actinomycetota</taxon>
        <taxon>Actinomycetes</taxon>
        <taxon>Pseudonocardiales</taxon>
        <taxon>Pseudonocardiaceae</taxon>
    </lineage>
</organism>
<evidence type="ECO:0000313" key="4">
    <source>
        <dbReference type="Proteomes" id="UP001156441"/>
    </source>
</evidence>
<feature type="region of interest" description="Disordered" evidence="1">
    <location>
        <begin position="1"/>
        <end position="21"/>
    </location>
</feature>
<protein>
    <recommendedName>
        <fullName evidence="2">Putative T7SS secretion signal domain-containing protein</fullName>
    </recommendedName>
</protein>
<comment type="caution">
    <text evidence="3">The sequence shown here is derived from an EMBL/GenBank/DDBJ whole genome shotgun (WGS) entry which is preliminary data.</text>
</comment>
<evidence type="ECO:0000259" key="2">
    <source>
        <dbReference type="Pfam" id="PF21725"/>
    </source>
</evidence>
<feature type="region of interest" description="Disordered" evidence="1">
    <location>
        <begin position="172"/>
        <end position="201"/>
    </location>
</feature>